<keyword evidence="8" id="KW-1185">Reference proteome</keyword>
<keyword evidence="4" id="KW-0106">Calcium</keyword>
<dbReference type="CDD" id="cd16143">
    <property type="entry name" value="ARS_like"/>
    <property type="match status" value="1"/>
</dbReference>
<accession>A0A1N6GJ35</accession>
<dbReference type="PANTHER" id="PTHR42693:SF53">
    <property type="entry name" value="ENDO-4-O-SULFATASE"/>
    <property type="match status" value="1"/>
</dbReference>
<dbReference type="PROSITE" id="PS00149">
    <property type="entry name" value="SULFATASE_2"/>
    <property type="match status" value="1"/>
</dbReference>
<name>A0A1N6GJ35_9BACT</name>
<keyword evidence="2" id="KW-0479">Metal-binding</keyword>
<proteinExistence type="inferred from homology"/>
<dbReference type="EMBL" id="FSRA01000001">
    <property type="protein sequence ID" value="SIO07529.1"/>
    <property type="molecule type" value="Genomic_DNA"/>
</dbReference>
<organism evidence="7 8">
    <name type="scientific">Chitinophaga niabensis</name>
    <dbReference type="NCBI Taxonomy" id="536979"/>
    <lineage>
        <taxon>Bacteria</taxon>
        <taxon>Pseudomonadati</taxon>
        <taxon>Bacteroidota</taxon>
        <taxon>Chitinophagia</taxon>
        <taxon>Chitinophagales</taxon>
        <taxon>Chitinophagaceae</taxon>
        <taxon>Chitinophaga</taxon>
    </lineage>
</organism>
<comment type="similarity">
    <text evidence="1">Belongs to the sulfatase family.</text>
</comment>
<evidence type="ECO:0000256" key="4">
    <source>
        <dbReference type="ARBA" id="ARBA00022837"/>
    </source>
</evidence>
<reference evidence="7 8" key="1">
    <citation type="submission" date="2016-11" db="EMBL/GenBank/DDBJ databases">
        <authorList>
            <person name="Jaros S."/>
            <person name="Januszkiewicz K."/>
            <person name="Wedrychowicz H."/>
        </authorList>
    </citation>
    <scope>NUCLEOTIDE SEQUENCE [LARGE SCALE GENOMIC DNA]</scope>
    <source>
        <strain evidence="7 8">DSM 24787</strain>
    </source>
</reference>
<evidence type="ECO:0000313" key="8">
    <source>
        <dbReference type="Proteomes" id="UP000185003"/>
    </source>
</evidence>
<dbReference type="GO" id="GO:0046872">
    <property type="term" value="F:metal ion binding"/>
    <property type="evidence" value="ECO:0007669"/>
    <property type="project" value="UniProtKB-KW"/>
</dbReference>
<feature type="signal peptide" evidence="5">
    <location>
        <begin position="1"/>
        <end position="20"/>
    </location>
</feature>
<dbReference type="Proteomes" id="UP000185003">
    <property type="component" value="Unassembled WGS sequence"/>
</dbReference>
<dbReference type="InterPro" id="IPR000917">
    <property type="entry name" value="Sulfatase_N"/>
</dbReference>
<feature type="chain" id="PRO_5013020584" evidence="5">
    <location>
        <begin position="21"/>
        <end position="489"/>
    </location>
</feature>
<dbReference type="PANTHER" id="PTHR42693">
    <property type="entry name" value="ARYLSULFATASE FAMILY MEMBER"/>
    <property type="match status" value="1"/>
</dbReference>
<gene>
    <name evidence="7" type="ORF">SAMN04488055_2802</name>
</gene>
<dbReference type="STRING" id="536979.SAMN04488055_2802"/>
<feature type="domain" description="Sulfatase N-terminal" evidence="6">
    <location>
        <begin position="26"/>
        <end position="371"/>
    </location>
</feature>
<keyword evidence="3" id="KW-0378">Hydrolase</keyword>
<dbReference type="InterPro" id="IPR050738">
    <property type="entry name" value="Sulfatase"/>
</dbReference>
<dbReference type="OrthoDB" id="9764377at2"/>
<dbReference type="SUPFAM" id="SSF53649">
    <property type="entry name" value="Alkaline phosphatase-like"/>
    <property type="match status" value="1"/>
</dbReference>
<dbReference type="AlphaFoldDB" id="A0A1N6GJ35"/>
<evidence type="ECO:0000256" key="5">
    <source>
        <dbReference type="SAM" id="SignalP"/>
    </source>
</evidence>
<dbReference type="Pfam" id="PF00884">
    <property type="entry name" value="Sulfatase"/>
    <property type="match status" value="1"/>
</dbReference>
<dbReference type="Gene3D" id="3.40.720.10">
    <property type="entry name" value="Alkaline Phosphatase, subunit A"/>
    <property type="match status" value="1"/>
</dbReference>
<evidence type="ECO:0000256" key="2">
    <source>
        <dbReference type="ARBA" id="ARBA00022723"/>
    </source>
</evidence>
<keyword evidence="5" id="KW-0732">Signal</keyword>
<evidence type="ECO:0000256" key="3">
    <source>
        <dbReference type="ARBA" id="ARBA00022801"/>
    </source>
</evidence>
<evidence type="ECO:0000256" key="1">
    <source>
        <dbReference type="ARBA" id="ARBA00008779"/>
    </source>
</evidence>
<dbReference type="GO" id="GO:0004065">
    <property type="term" value="F:arylsulfatase activity"/>
    <property type="evidence" value="ECO:0007669"/>
    <property type="project" value="TreeGrafter"/>
</dbReference>
<protein>
    <submittedName>
        <fullName evidence="7">Arylsulfatase A</fullName>
    </submittedName>
</protein>
<dbReference type="RefSeq" id="WP_074240600.1">
    <property type="nucleotide sequence ID" value="NZ_FSRA01000001.1"/>
</dbReference>
<evidence type="ECO:0000313" key="7">
    <source>
        <dbReference type="EMBL" id="SIO07529.1"/>
    </source>
</evidence>
<dbReference type="InterPro" id="IPR017850">
    <property type="entry name" value="Alkaline_phosphatase_core_sf"/>
</dbReference>
<evidence type="ECO:0000259" key="6">
    <source>
        <dbReference type="Pfam" id="PF00884"/>
    </source>
</evidence>
<sequence length="489" mass="53979">MKTSMLLLLMYCITGSAVMAQNNSRPNIIFILADDMGYGDVKALNPAGKIATPNIDRIAGSGVVFTNAHSSSAVCTPSRYSILTGRYPWRSTLQSGVLNGYSKPLITPEHKTVAAFLKQNGYKTDCVGKWHLGMDWALKPGTDTVKEMEKRVDFAGKIENGPTTRGFDYYYGISASLDMPPYIYIENDHTVGIPTVSKTWVRAGLAEKDFEAVDVLPALTNKACERIITQSKQKGPFFLYLALPSPHTPIVPGKRFEGKSNLTQYGDFVMETDWSVGQVLHTLDSLGIAENTLVIFTSDNGFAPYVLKTFDVEALGHYPSVNFRGYKADIWEGGHHVPLVARWPAKIKAGTVTDKVVSLTDFMATCADIIDVPLQENMGEDSYSMLKNERPAVISHSIDGNFCIQNDKWKLALCPGSGGWAAPRNVAAFEQGWPEIQLYDMVTDAAEKNNVAAAHPDVVKQLTEMLQSYVVKGKNEVNVDIRKRKQYIK</sequence>
<dbReference type="Gene3D" id="3.30.1120.10">
    <property type="match status" value="1"/>
</dbReference>
<dbReference type="InterPro" id="IPR024607">
    <property type="entry name" value="Sulfatase_CS"/>
</dbReference>
<dbReference type="PROSITE" id="PS00523">
    <property type="entry name" value="SULFATASE_1"/>
    <property type="match status" value="1"/>
</dbReference>